<dbReference type="EMBL" id="DP000238">
    <property type="protein sequence ID" value="ABK77481.1"/>
    <property type="molecule type" value="Genomic_DNA"/>
</dbReference>
<dbReference type="SUPFAM" id="SSF82171">
    <property type="entry name" value="DPP6 N-terminal domain-like"/>
    <property type="match status" value="1"/>
</dbReference>
<accession>A0RVW4</accession>
<organism evidence="2 3">
    <name type="scientific">Cenarchaeum symbiosum (strain A)</name>
    <dbReference type="NCBI Taxonomy" id="414004"/>
    <lineage>
        <taxon>Archaea</taxon>
        <taxon>Nitrososphaerota</taxon>
        <taxon>Candidatus Cenarchaeales</taxon>
        <taxon>Candidatus Cenarchaeaceae</taxon>
        <taxon>Candidatus Cenarchaeum</taxon>
    </lineage>
</organism>
<proteinExistence type="predicted"/>
<feature type="region of interest" description="Disordered" evidence="1">
    <location>
        <begin position="2763"/>
        <end position="2868"/>
    </location>
</feature>
<protein>
    <submittedName>
        <fullName evidence="2">Uncharacterized protein</fullName>
    </submittedName>
</protein>
<evidence type="ECO:0000256" key="1">
    <source>
        <dbReference type="SAM" id="MobiDB-lite"/>
    </source>
</evidence>
<keyword evidence="3" id="KW-1185">Reference proteome</keyword>
<feature type="compositionally biased region" description="Gly residues" evidence="1">
    <location>
        <begin position="3418"/>
        <end position="3427"/>
    </location>
</feature>
<dbReference type="PANTHER" id="PTHR47197:SF3">
    <property type="entry name" value="DIHYDRO-HEME D1 DEHYDROGENASE"/>
    <property type="match status" value="1"/>
</dbReference>
<dbReference type="SUPFAM" id="SSF75011">
    <property type="entry name" value="3-carboxy-cis,cis-mucoante lactonizing enzyme"/>
    <property type="match status" value="3"/>
</dbReference>
<dbReference type="InterPro" id="IPR011044">
    <property type="entry name" value="Quino_amine_DH_bsu"/>
</dbReference>
<dbReference type="SUPFAM" id="SSF63829">
    <property type="entry name" value="Calcium-dependent phosphotriesterase"/>
    <property type="match status" value="1"/>
</dbReference>
<reference evidence="2 3" key="1">
    <citation type="journal article" date="2006" name="Proc. Natl. Acad. Sci. U.S.A.">
        <title>Genomic analysis of the uncultivated marine crenarchaeote Cenarchaeum symbiosum.</title>
        <authorList>
            <person name="Hallam S.J."/>
            <person name="Konstantinidis K.T."/>
            <person name="Putnam N."/>
            <person name="Schleper C."/>
            <person name="Watanabe Y."/>
            <person name="Sugahara J."/>
            <person name="Preston C."/>
            <person name="de la Torre J."/>
            <person name="Richardson P.M."/>
            <person name="DeLong E.F."/>
        </authorList>
    </citation>
    <scope>NUCLEOTIDE SEQUENCE [LARGE SCALE GENOMIC DNA]</scope>
    <source>
        <strain evidence="3">A</strain>
    </source>
</reference>
<feature type="compositionally biased region" description="Pro residues" evidence="1">
    <location>
        <begin position="3591"/>
        <end position="3605"/>
    </location>
</feature>
<gene>
    <name evidence="2" type="ordered locus">CENSYa_0848</name>
</gene>
<dbReference type="InterPro" id="IPR015943">
    <property type="entry name" value="WD40/YVTN_repeat-like_dom_sf"/>
</dbReference>
<sequence length="3666" mass="379577">MNGKFRGSCVAAGVLAAVLVLAIQPAYAQAPAVSAALDSIDREIEIRFGFVVDVSSADPARIHVRDGNTLPGQVTLHADSLITMEDSQTVRFRLDAEQFRDVLAHESPRLHFDPGAITGPEGAFPPGFTLPLPALTETLHVGRQENILEDLAFGPGGNSLFVIGDGSRGVSQYSLPTPYGIEDAVYQGTADLSRRFIFPHGLAFSPDGMRMHVADTTDGEIVQYLLGAPFDTVSTAPELETRFQLESPGMIGTIGFITPRPESVVFDPTGDFMYVIERFTDTIYQYKLAVPYDLRFSINLVEELSILNVDGLDATGMALGPEGRRLFLVDGNLDTVRVYEMTEPYDISTASPIDEQIDISGLGGSPSGLAFGPGGNTLYISDSVTDIIYRLDLAVPYSTAGQPSETIPAGGAGSAAVSPDGSAMYTAGQGVINIYNMSSPFALPSAVIVGNLSVNAAAGRPDMGVSDDGELVFLLREAGINPALLIRYRSGGNGLSSSGADGFGSLSENSPTGFDFGDGGRSFYVTGTQASNIQRYSLDNAYRIFGAADPEVLDISGQVDSPTDVEVSPDGRSLLVSGDGSDMVHFYSLEQPHSLSSASYSGSFRAGTGSAIIDVDLPGGGALLTVSGNRISATSAASRFLDVCPVGQHSVEGSCSADRGAEPPVVVDARTGMAGRELEITFDRAMDIQTARPGQIRIADGISSTGGISLSRGIIEDHVDSSVLRFVLPPDVSSEIRGYADPVLLFDEGAIRDTEGAAFPGGFVIPVTAVRESVHIGDRESDINGVALSADGTRMFVAGTGTPRVQQYNLDVPFDVSTAVYHGRLDVRAQFGGVPRVSDISFSADGTRMYMSGLIINRVNQYLLPEPYTLFGPADGDNPNIEAADCAVSQASACHEGFMNVADVSNPSAVVVGDGGLSVFLTGSGGVDMVHRYVLSEPYDLTTAGPTPQDSLQIDEEGFTTGLAFSADGSTMFLAGRNGDIVYEYELAGPFDISSEARLIFTFSIAGQDGEVGGISFSPDGTSMFIAGSSTDTIYSYTLGDPFNLSPRGYEGSLQTIQDGVAPGGISSALGGRQVFVADESSVSWYFAEPAGNVLGAVRDSTDRSGGQGPFGGVAASESGHRVYAASGSTITQFNGVQGPEGMLVVELVSDSSIDTGENISSVQGLAASADGRRIFVAGDDAGIIHQYDLPVPFEISGGAVYSGSYDASDMVSSPEGLYISPDGYSMFVLDGNTGLVENYGLEIPYDVQSASYQSTFSTASQEGDPSGVAFSGDGLVMYVSGNEAIHQYRLSSSQVIACPAPQVILNGTCSGDIPVTLELSLPGLDGETGLLQMPFGEEIDTESSDLGLIRIANGTTDEGMVLPEPLNGTGPVLQFVLEGRGLAEVLGYAEPRLHFGAGALFNSALEPFPAPYDISGAAPQGFVSAGSEPSGVEFSADGEIMFTTDDNSVFRYELGLPFDVRGAALNGSLDTIPGAGGPAFSIDGRIMLVSGGGSIARYDLAAPYSLDGAANASLDVSAEEPAPRDVAASVDGMRIFVAGGEGVQQYDLTEPYNLGTAAFAGSLELQGATGLYLAPGGRTLLVTIGDRVIEYVLTVPYEISSAEHVRESPWLGGLRGLAASADGLRLFSARIDPPGVAQYALNTRMLLVEHNGPALENALLNAATGEIMISFDRTINVSSIDPSKAYIAGGGSERSLSDAELLAGADSDVIKFNLSDAGRAAMPSSPAVRFDAGALYDLDGRQYPVPFDPGMPDMSGLAAGPGVASPAGAAFAAGGSRLLAVNGSSSVYQYSLDSPYNVTGASFDGLLGLGAGTEASGITLGPGGREAFVSSKGGTVHRYSLDVPGSVIAGAGVEESADLGVSDLGGVAVSPDGRRLFAADTGGSRIIQYNMTGPFELSTAVLAAEHDTTDAPHGVAFSSGGTGMFVAFGGSPAQGLARFGLSLPYELGGAGPAGATVLDGGREDVAFSPDGFAMLAPGGGTINRYELGTRSLAMCPGDPLCGDLAARHLLFPLDAPVQSDASSARRVLYAADAPAASEQLKSIPSPLRSASLPLFSDSATAEFPPDPRILAVTLDGDILEATFDRPFDTQGEIAGGIHVRNGISFSGVEISPAKREASMPHVLRLNITAQRGEISGYSSPRLYIEPGVLAVGSSVFPDGAELPLPSYRGGFAVPGTGPPNPSLLGASITGAAFSPDGLRMAIVDHGRDVLQMYLLDAPYDISRAISAGELLLREESAQAAAFSGSGRSIFVAGHANIIHRYDLVDPGNISSAVRTGGYALQGELTTGLSFSRGGLEMYSVDAGPDIVYRHTLGIPYDISSAVPSGSFFVGEDETQDYPTGVAVSPDGLIMLVSESRTGGVRQYELSVPYDPSSAGPPELFLTGPAPVHGTGPDDQSPTDVTFSVHGMQMYVTGQLTGAVHRYDLAEPFDPIASTHVSSTVRPEWDGIRSVTLTPDGTVMITADDLDPPLMYNLVEPFDPDTAVLSGNASGAIPGRTTAVHLAPGGILLAGGRDTLSRYDVGEPPEIDAAVENGTQGIITFEPFPGALNPTSDGGSIFVSGEFNNDVREIVLGAPYDITQPFGHGRVFMPEDDGLEGPVVEAFAPGGRHMFASAAEGIILYSLPGPYSVGLAELEGSFRGAGHWMLKPGVTFASNGSVMLASDSLNSTIHRFAAGTHHVQVCEGGTSGVRGMCIPFHGITARDGPVLGDNSTAPIVERTRFLYPNDTLGVFDEGERFTGMMLNASGKDAPAVADGGLRALTASISEGDSPSFEDTSGADTTGKIGEADAPAVGEDYTLARTASISEGDSPSFEDVSGTDTTGKIGETDAPAVDEDYTLARTASISEGDSPSFEDVSGTDTTGKIDETDAPAVDEDHMLVRIISISKNDILTFEERDGVDGMASRNPVDRPAVSDPVRLEVLYFLSGDDSPAVLDVPRVNSSIGDVSGGGREGNDTLAASDHASLGVSRMASDRPVIDDTMDTTAKNGSRLTPTDAPDLFDPARLAVRFFLSGDDSPAVLDVPGVGEIPVLPIPLPGGDSPTFAELPGVDVSAVGNATDTPAVADRITLKTSLQTSDAPVVEDMMNTTVEGMYKFDETDGPGIADGAGIKASLQASDAPVVEDMMDTTVEGMYRFDERDGPGITDGAGLGVLLQASDAPVVEDMMNTIVEGMYKFDERDGPGIADGASLGVLLQASDAPVVEDMMNTIVEGMYKFDETDGPGITDSAGIKASLQAYDAPVIDDIMNTASDGMYKVVEGETPGVADGAGIKVSLKASDSPVIDDIMNTASDGMYKIFKDDTPGVRDAGDAVRDGMYARSASDMPVVKDRAGRSAVLSTGDSITVSDAGSAKSGISVSDGPTVGDGISRGVYITVFEAPTVADYTPRTEAADVPEVSDSAAAEHARIIAPGVEPRPVPRSSGGGGGGGSSGLSPTGSSLGYSASFDFTTGGANVLAGASVRPGPGLPLVITPLLDPATLTVYDMEIRLSDMEGTAAEVYYNRLGAFYGKECGGEMSVSSELYTCDVSSAISGAATHVKSGGALDSISIPLQEGFFGTMTLMLRDNQGLTLADHERTYTVGVRPIAQPVSQTGVPPAPEPATPPAPVQEPPEDAHVPAPPEPGARAADPAAPPRTDPGAIPGTDPEPAGSPDERGILDGIIDFVRSLLGL</sequence>
<dbReference type="EnsemblBacteria" id="ABK77481">
    <property type="protein sequence ID" value="ABK77481"/>
    <property type="gene ID" value="CENSYa_0848"/>
</dbReference>
<dbReference type="SUPFAM" id="SSF50969">
    <property type="entry name" value="YVTN repeat-like/Quinoprotein amine dehydrogenase"/>
    <property type="match status" value="3"/>
</dbReference>
<dbReference type="STRING" id="414004.CENSYa_0848"/>
<feature type="region of interest" description="Disordered" evidence="1">
    <location>
        <begin position="3404"/>
        <end position="3430"/>
    </location>
</feature>
<dbReference type="PATRIC" id="fig|414004.10.peg.783"/>
<evidence type="ECO:0000313" key="3">
    <source>
        <dbReference type="Proteomes" id="UP000000758"/>
    </source>
</evidence>
<dbReference type="InterPro" id="IPR051200">
    <property type="entry name" value="Host-pathogen_enzymatic-act"/>
</dbReference>
<name>A0RVW4_CENSY</name>
<evidence type="ECO:0000313" key="2">
    <source>
        <dbReference type="EMBL" id="ABK77481.1"/>
    </source>
</evidence>
<feature type="compositionally biased region" description="Polar residues" evidence="1">
    <location>
        <begin position="2763"/>
        <end position="2779"/>
    </location>
</feature>
<dbReference type="Gene3D" id="2.130.10.10">
    <property type="entry name" value="YVTN repeat-like/Quinoprotein amine dehydrogenase"/>
    <property type="match status" value="7"/>
</dbReference>
<dbReference type="KEGG" id="csy:CENSYa_0848"/>
<dbReference type="HOGENOM" id="CLU_224514_0_0_2"/>
<feature type="region of interest" description="Disordered" evidence="1">
    <location>
        <begin position="3579"/>
        <end position="3652"/>
    </location>
</feature>
<dbReference type="InterPro" id="IPR001680">
    <property type="entry name" value="WD40_rpt"/>
</dbReference>
<dbReference type="Proteomes" id="UP000000758">
    <property type="component" value="Chromosome"/>
</dbReference>
<dbReference type="SMART" id="SM00320">
    <property type="entry name" value="WD40"/>
    <property type="match status" value="7"/>
</dbReference>
<dbReference type="PANTHER" id="PTHR47197">
    <property type="entry name" value="PROTEIN NIRF"/>
    <property type="match status" value="1"/>
</dbReference>